<proteinExistence type="predicted"/>
<reference evidence="2" key="1">
    <citation type="submission" date="2022-11" db="EMBL/GenBank/DDBJ databases">
        <title>Centuries of genome instability and evolution in soft-shell clam transmissible cancer (bioRxiv).</title>
        <authorList>
            <person name="Hart S.F.M."/>
            <person name="Yonemitsu M.A."/>
            <person name="Giersch R.M."/>
            <person name="Beal B.F."/>
            <person name="Arriagada G."/>
            <person name="Davis B.W."/>
            <person name="Ostrander E.A."/>
            <person name="Goff S.P."/>
            <person name="Metzger M.J."/>
        </authorList>
    </citation>
    <scope>NUCLEOTIDE SEQUENCE</scope>
    <source>
        <strain evidence="2">MELC-2E11</strain>
        <tissue evidence="2">Siphon/mantle</tissue>
    </source>
</reference>
<dbReference type="EMBL" id="CP111022">
    <property type="protein sequence ID" value="WAR19065.1"/>
    <property type="molecule type" value="Genomic_DNA"/>
</dbReference>
<accession>A0ABY7FAE0</accession>
<protein>
    <recommendedName>
        <fullName evidence="1">PWWP domain-containing protein</fullName>
    </recommendedName>
</protein>
<dbReference type="Gene3D" id="2.30.30.140">
    <property type="match status" value="1"/>
</dbReference>
<feature type="domain" description="PWWP" evidence="1">
    <location>
        <begin position="79"/>
        <end position="143"/>
    </location>
</feature>
<name>A0ABY7FAE0_MYAAR</name>
<organism evidence="2 3">
    <name type="scientific">Mya arenaria</name>
    <name type="common">Soft-shell clam</name>
    <dbReference type="NCBI Taxonomy" id="6604"/>
    <lineage>
        <taxon>Eukaryota</taxon>
        <taxon>Metazoa</taxon>
        <taxon>Spiralia</taxon>
        <taxon>Lophotrochozoa</taxon>
        <taxon>Mollusca</taxon>
        <taxon>Bivalvia</taxon>
        <taxon>Autobranchia</taxon>
        <taxon>Heteroconchia</taxon>
        <taxon>Euheterodonta</taxon>
        <taxon>Imparidentia</taxon>
        <taxon>Neoheterodontei</taxon>
        <taxon>Myida</taxon>
        <taxon>Myoidea</taxon>
        <taxon>Myidae</taxon>
        <taxon>Mya</taxon>
    </lineage>
</organism>
<sequence>TEVWQGITKCKKELKQTTLEQFFKVNKGQKANSFATECSYSGTSLQSHDPADTVIDQQHGWSSKPSLETKENTHTFPIGTVVWGMFGRGKWWSALVIDGAMVGKTTKPGFYWVYWLSDDKISQLKPSCVEPIHKEFQTRCRQNSGIKLMRCGIQR</sequence>
<dbReference type="Proteomes" id="UP001164746">
    <property type="component" value="Chromosome 11"/>
</dbReference>
<evidence type="ECO:0000259" key="1">
    <source>
        <dbReference type="Pfam" id="PF00855"/>
    </source>
</evidence>
<evidence type="ECO:0000313" key="3">
    <source>
        <dbReference type="Proteomes" id="UP001164746"/>
    </source>
</evidence>
<dbReference type="SUPFAM" id="SSF63748">
    <property type="entry name" value="Tudor/PWWP/MBT"/>
    <property type="match status" value="1"/>
</dbReference>
<evidence type="ECO:0000313" key="2">
    <source>
        <dbReference type="EMBL" id="WAR19065.1"/>
    </source>
</evidence>
<dbReference type="InterPro" id="IPR000313">
    <property type="entry name" value="PWWP_dom"/>
</dbReference>
<feature type="non-terminal residue" evidence="2">
    <location>
        <position position="155"/>
    </location>
</feature>
<keyword evidence="3" id="KW-1185">Reference proteome</keyword>
<gene>
    <name evidence="2" type="ORF">MAR_000903</name>
</gene>
<feature type="non-terminal residue" evidence="2">
    <location>
        <position position="1"/>
    </location>
</feature>
<dbReference type="Pfam" id="PF00855">
    <property type="entry name" value="PWWP"/>
    <property type="match status" value="1"/>
</dbReference>